<proteinExistence type="predicted"/>
<dbReference type="EMBL" id="QXQA01000006">
    <property type="protein sequence ID" value="RIX52618.1"/>
    <property type="molecule type" value="Genomic_DNA"/>
</dbReference>
<organism evidence="2 3">
    <name type="scientific">Paenibacillus nanensis</name>
    <dbReference type="NCBI Taxonomy" id="393251"/>
    <lineage>
        <taxon>Bacteria</taxon>
        <taxon>Bacillati</taxon>
        <taxon>Bacillota</taxon>
        <taxon>Bacilli</taxon>
        <taxon>Bacillales</taxon>
        <taxon>Paenibacillaceae</taxon>
        <taxon>Paenibacillus</taxon>
    </lineage>
</organism>
<dbReference type="AlphaFoldDB" id="A0A3A1UVQ8"/>
<dbReference type="OrthoDB" id="9812122at2"/>
<sequence length="160" mass="18241">MRKIRALLKLDRHSLFLYVEAMYYLGLARIQLYRPFIKVAPSLGERMEVTEEDCASLPTRRTIKQIASAVDVMSRYTVWESKCLVRAIANMKMLERRSIPSTLYLGTGKDEHGKMIAHAWLRSGPIYLSGADVMNNFIVVETFANKANAKGRLVFGRRAV</sequence>
<feature type="domain" description="Microcin J25-processing protein McjB C-terminal" evidence="1">
    <location>
        <begin position="54"/>
        <end position="137"/>
    </location>
</feature>
<protein>
    <submittedName>
        <fullName evidence="2">Lasso peptide biosynthesis B2 protein</fullName>
    </submittedName>
</protein>
<dbReference type="Pfam" id="PF13471">
    <property type="entry name" value="Transglut_core3"/>
    <property type="match status" value="1"/>
</dbReference>
<dbReference type="NCBIfam" id="NF033537">
    <property type="entry name" value="lasso_biosyn_B2"/>
    <property type="match status" value="1"/>
</dbReference>
<accession>A0A3A1UVQ8</accession>
<reference evidence="2 3" key="1">
    <citation type="submission" date="2018-09" db="EMBL/GenBank/DDBJ databases">
        <title>Paenibacillus aracenensis nov. sp. isolated from a cave in southern Spain.</title>
        <authorList>
            <person name="Jurado V."/>
            <person name="Gutierrez-Patricio S."/>
            <person name="Gonzalez-Pimentel J.L."/>
            <person name="Miller A.Z."/>
            <person name="Laiz L."/>
            <person name="Saiz-Jimenez C."/>
        </authorList>
    </citation>
    <scope>NUCLEOTIDE SEQUENCE [LARGE SCALE GENOMIC DNA]</scope>
    <source>
        <strain evidence="2 3">DSM 22867</strain>
    </source>
</reference>
<keyword evidence="3" id="KW-1185">Reference proteome</keyword>
<name>A0A3A1UVQ8_9BACL</name>
<evidence type="ECO:0000259" key="1">
    <source>
        <dbReference type="Pfam" id="PF13471"/>
    </source>
</evidence>
<dbReference type="Proteomes" id="UP000266482">
    <property type="component" value="Unassembled WGS sequence"/>
</dbReference>
<gene>
    <name evidence="2" type="ORF">D3P08_11380</name>
</gene>
<dbReference type="InterPro" id="IPR032708">
    <property type="entry name" value="McjB_C"/>
</dbReference>
<evidence type="ECO:0000313" key="2">
    <source>
        <dbReference type="EMBL" id="RIX52618.1"/>
    </source>
</evidence>
<dbReference type="RefSeq" id="WP_119599827.1">
    <property type="nucleotide sequence ID" value="NZ_QXQA01000006.1"/>
</dbReference>
<dbReference type="InterPro" id="IPR053521">
    <property type="entry name" value="McjB-like"/>
</dbReference>
<evidence type="ECO:0000313" key="3">
    <source>
        <dbReference type="Proteomes" id="UP000266482"/>
    </source>
</evidence>
<comment type="caution">
    <text evidence="2">The sequence shown here is derived from an EMBL/GenBank/DDBJ whole genome shotgun (WGS) entry which is preliminary data.</text>
</comment>